<dbReference type="PANTHER" id="PTHR43806:SF11">
    <property type="entry name" value="CEREVISIN-RELATED"/>
    <property type="match status" value="1"/>
</dbReference>
<dbReference type="PROSITE" id="PS00137">
    <property type="entry name" value="SUBTILASE_HIS"/>
    <property type="match status" value="1"/>
</dbReference>
<dbReference type="PIRSF" id="PIRSF037893">
    <property type="entry name" value="Subtilisin_rel_Maqu_2796"/>
    <property type="match status" value="1"/>
</dbReference>
<dbReference type="STRING" id="135739.BTO32_00090"/>
<dbReference type="InterPro" id="IPR036852">
    <property type="entry name" value="Peptidase_S8/S53_dom_sf"/>
</dbReference>
<feature type="signal peptide" evidence="7">
    <location>
        <begin position="1"/>
        <end position="20"/>
    </location>
</feature>
<keyword evidence="4 5" id="KW-0720">Serine protease</keyword>
<evidence type="ECO:0000256" key="6">
    <source>
        <dbReference type="SAM" id="MobiDB-lite"/>
    </source>
</evidence>
<proteinExistence type="inferred from homology"/>
<evidence type="ECO:0000313" key="10">
    <source>
        <dbReference type="Proteomes" id="UP000189339"/>
    </source>
</evidence>
<protein>
    <recommendedName>
        <fullName evidence="8">Peptidase S8/S53 domain-containing protein</fullName>
    </recommendedName>
</protein>
<dbReference type="InterPro" id="IPR000209">
    <property type="entry name" value="Peptidase_S8/S53_dom"/>
</dbReference>
<keyword evidence="2 5" id="KW-0645">Protease</keyword>
<sequence length="881" mass="90818">MKHRLEPRALMAGLAVSLLASCGGSGSSGTATDPEGTALAGVIDIEAGTRVDVDNADAIYLGATLAGTPQVLPQAFILAGYVSGASGAYEPLSGLSLPYFSDETDQFRLRLAPGQRVALQAFATRAGRANLTLTLSDVDSGAVLATAETSPTSSQIGVTVPDDQPAADYLVTVQAQGTTPMLYILSSSLADEATALVFDWPDFPFVPGQALMTLDSPRARVAGASDMEPVRELAPGHWQVRRSAASRVAEAEDTLAWIRGLRSRSGVRRVIPDYRTTALATPLDEPLYADAVLGQRWHYELINLPLAWQLAPEAGAGVTVAVLDTGLYAGTGGWHQDLRPNVIEGYDFVSGDLDTDTSPGRDSDPTDPGNAIGGSVYHGTHVAGTVAAADNDLGGIGVAYGASLMPVRVLGEGGTGASGDLLAALSWVNGDDSGTPRAQVVNLSLGGLPYIEALADVISEGAGRGVIYVAAAGNSASTEATYPAAFEHVLAVSAVDGAGALASYSNHGGWVDLAAPGGDLTRDANADGRADAVVSASAASVNGGLEETYVGLQGTSMASPHVAGVVALMKSLAPDLDADGVEALLMAGSLTTPPSASERRNDALGWGVIDAAQAVLAATDSSALDLMTASPAVASLSSERQPSVSVVLAVYGEQAEAVTIQSVALTPEVDWVTGSGVAAGDSGTRFTLELALVPDALAEGSAERTTLQVTYLGRSGSRTLEIPVIGQQLADQALRDAGRHFALLVNPEAQDGAYETVAQAALEVVNGQYRFRFYHDDGEAPRYANEVPEGRYFLVAGSDLDNDGRICHSGEACAEYPVAGLREEVTVTAGQALTNLQLTTSYARPTISAATPDILPRPDFPGYRLLDVANGTSSMKQLSEP</sequence>
<keyword evidence="7" id="KW-0732">Signal</keyword>
<feature type="domain" description="Peptidase S8/S53" evidence="8">
    <location>
        <begin position="315"/>
        <end position="607"/>
    </location>
</feature>
<dbReference type="GO" id="GO:0006508">
    <property type="term" value="P:proteolysis"/>
    <property type="evidence" value="ECO:0007669"/>
    <property type="project" value="UniProtKB-KW"/>
</dbReference>
<keyword evidence="3 5" id="KW-0378">Hydrolase</keyword>
<dbReference type="SUPFAM" id="SSF52743">
    <property type="entry name" value="Subtilisin-like"/>
    <property type="match status" value="1"/>
</dbReference>
<feature type="active site" description="Charge relay system" evidence="5">
    <location>
        <position position="324"/>
    </location>
</feature>
<evidence type="ECO:0000256" key="4">
    <source>
        <dbReference type="ARBA" id="ARBA00022825"/>
    </source>
</evidence>
<dbReference type="AlphaFoldDB" id="A0A1V2DWJ8"/>
<dbReference type="InterPro" id="IPR022398">
    <property type="entry name" value="Peptidase_S8_His-AS"/>
</dbReference>
<dbReference type="Proteomes" id="UP000189339">
    <property type="component" value="Unassembled WGS sequence"/>
</dbReference>
<evidence type="ECO:0000256" key="3">
    <source>
        <dbReference type="ARBA" id="ARBA00022801"/>
    </source>
</evidence>
<dbReference type="PRINTS" id="PR00723">
    <property type="entry name" value="SUBTILISIN"/>
</dbReference>
<evidence type="ECO:0000256" key="2">
    <source>
        <dbReference type="ARBA" id="ARBA00022670"/>
    </source>
</evidence>
<comment type="similarity">
    <text evidence="1 5">Belongs to the peptidase S8 family.</text>
</comment>
<dbReference type="InterPro" id="IPR050131">
    <property type="entry name" value="Peptidase_S8_subtilisin-like"/>
</dbReference>
<dbReference type="EMBL" id="MSCW01000001">
    <property type="protein sequence ID" value="ONF44917.1"/>
    <property type="molecule type" value="Genomic_DNA"/>
</dbReference>
<keyword evidence="10" id="KW-1185">Reference proteome</keyword>
<feature type="chain" id="PRO_5010708330" description="Peptidase S8/S53 domain-containing protein" evidence="7">
    <location>
        <begin position="21"/>
        <end position="881"/>
    </location>
</feature>
<dbReference type="PROSITE" id="PS00138">
    <property type="entry name" value="SUBTILASE_SER"/>
    <property type="match status" value="1"/>
</dbReference>
<dbReference type="PROSITE" id="PS51257">
    <property type="entry name" value="PROKAR_LIPOPROTEIN"/>
    <property type="match status" value="1"/>
</dbReference>
<name>A0A1V2DWJ8_9GAMM</name>
<dbReference type="InterPro" id="IPR017309">
    <property type="entry name" value="Pept_S8A_subtilisin_proteobac"/>
</dbReference>
<evidence type="ECO:0000256" key="7">
    <source>
        <dbReference type="SAM" id="SignalP"/>
    </source>
</evidence>
<dbReference type="PANTHER" id="PTHR43806">
    <property type="entry name" value="PEPTIDASE S8"/>
    <property type="match status" value="1"/>
</dbReference>
<accession>A0A1V2DWJ8</accession>
<evidence type="ECO:0000259" key="8">
    <source>
        <dbReference type="Pfam" id="PF00082"/>
    </source>
</evidence>
<dbReference type="GO" id="GO:0004252">
    <property type="term" value="F:serine-type endopeptidase activity"/>
    <property type="evidence" value="ECO:0007669"/>
    <property type="project" value="UniProtKB-UniRule"/>
</dbReference>
<gene>
    <name evidence="9" type="ORF">BTO32_00090</name>
</gene>
<reference evidence="9 10" key="1">
    <citation type="submission" date="2016-12" db="EMBL/GenBank/DDBJ databases">
        <title>Marinobacter lutaoensis whole genome sequencing.</title>
        <authorList>
            <person name="Verma A."/>
            <person name="Krishnamurthi S."/>
        </authorList>
    </citation>
    <scope>NUCLEOTIDE SEQUENCE [LARGE SCALE GENOMIC DNA]</scope>
    <source>
        <strain evidence="9 10">T5054</strain>
    </source>
</reference>
<feature type="active site" description="Charge relay system" evidence="5">
    <location>
        <position position="378"/>
    </location>
</feature>
<feature type="region of interest" description="Disordered" evidence="6">
    <location>
        <begin position="353"/>
        <end position="374"/>
    </location>
</feature>
<dbReference type="InterPro" id="IPR015500">
    <property type="entry name" value="Peptidase_S8_subtilisin-rel"/>
</dbReference>
<dbReference type="Pfam" id="PF00082">
    <property type="entry name" value="Peptidase_S8"/>
    <property type="match status" value="1"/>
</dbReference>
<comment type="caution">
    <text evidence="9">The sequence shown here is derived from an EMBL/GenBank/DDBJ whole genome shotgun (WGS) entry which is preliminary data.</text>
</comment>
<dbReference type="OrthoDB" id="9790784at2"/>
<evidence type="ECO:0000256" key="1">
    <source>
        <dbReference type="ARBA" id="ARBA00011073"/>
    </source>
</evidence>
<dbReference type="PROSITE" id="PS51892">
    <property type="entry name" value="SUBTILASE"/>
    <property type="match status" value="1"/>
</dbReference>
<dbReference type="RefSeq" id="WP_076722413.1">
    <property type="nucleotide sequence ID" value="NZ_MSCW01000001.1"/>
</dbReference>
<dbReference type="InterPro" id="IPR023828">
    <property type="entry name" value="Peptidase_S8_Ser-AS"/>
</dbReference>
<feature type="active site" description="Charge relay system" evidence="5">
    <location>
        <position position="556"/>
    </location>
</feature>
<organism evidence="9 10">
    <name type="scientific">Marinobacter lutaoensis</name>
    <dbReference type="NCBI Taxonomy" id="135739"/>
    <lineage>
        <taxon>Bacteria</taxon>
        <taxon>Pseudomonadati</taxon>
        <taxon>Pseudomonadota</taxon>
        <taxon>Gammaproteobacteria</taxon>
        <taxon>Pseudomonadales</taxon>
        <taxon>Marinobacteraceae</taxon>
        <taxon>Marinobacter</taxon>
    </lineage>
</organism>
<evidence type="ECO:0000256" key="5">
    <source>
        <dbReference type="PROSITE-ProRule" id="PRU01240"/>
    </source>
</evidence>
<dbReference type="Gene3D" id="3.40.50.200">
    <property type="entry name" value="Peptidase S8/S53 domain"/>
    <property type="match status" value="1"/>
</dbReference>
<evidence type="ECO:0000313" key="9">
    <source>
        <dbReference type="EMBL" id="ONF44917.1"/>
    </source>
</evidence>